<evidence type="ECO:0000256" key="5">
    <source>
        <dbReference type="SAM" id="MobiDB-lite"/>
    </source>
</evidence>
<dbReference type="Pfam" id="PF24681">
    <property type="entry name" value="Kelch_KLHDC2_KLHL20_DRC7"/>
    <property type="match status" value="1"/>
</dbReference>
<dbReference type="GeneID" id="123035223"/>
<keyword evidence="7" id="KW-1185">Reference proteome</keyword>
<dbReference type="InterPro" id="IPR015915">
    <property type="entry name" value="Kelch-typ_b-propeller"/>
</dbReference>
<keyword evidence="2" id="KW-0677">Repeat</keyword>
<evidence type="ECO:0000256" key="3">
    <source>
        <dbReference type="ARBA" id="ARBA00037224"/>
    </source>
</evidence>
<keyword evidence="1" id="KW-0880">Kelch repeat</keyword>
<proteinExistence type="predicted"/>
<dbReference type="SUPFAM" id="SSF117281">
    <property type="entry name" value="Kelch motif"/>
    <property type="match status" value="1"/>
</dbReference>
<evidence type="ECO:0000256" key="4">
    <source>
        <dbReference type="ARBA" id="ARBA00039295"/>
    </source>
</evidence>
<feature type="region of interest" description="Disordered" evidence="5">
    <location>
        <begin position="1"/>
        <end position="21"/>
    </location>
</feature>
<reference evidence="6" key="2">
    <citation type="submission" date="2025-09" db="UniProtKB">
        <authorList>
            <consortium name="Ensembl"/>
        </authorList>
    </citation>
    <scope>IDENTIFICATION</scope>
</reference>
<sequence>MGPEPGSGAAPLRELKPGERPEGASWYSLVPLGEGPCARVGQNTLYLPPQDASSQKGNVLIVGGANPSGSFSDSYFIDLDTHGWTAPTWSGLSPRYEHATFIPESQPTTLWVYGGASETGNRNCVQVLDLRTGTWESPEVTGTPPSPRTFHTSSAAIGDRLYVFGGGEKGVDPVLDQKLHVFDSATLSWSQPQVRGRPPAARHGHVMVAVQNRLFLHGGLAGSTLYDDLFSIDTTDMEWVAMAATGSVPQGRAAHSAAAFRDHLYIFGGMDPTGALDTMYKYHIEKNHWTRVEFKSPSPPGRLDHSMCVIPWKVSAGSATAGGAQGQKEATGSSSGGCPEEGLLHLCLIFGGMSMKGEIYRDVAVSLLV</sequence>
<name>A0A8D2KR91_VARKO</name>
<dbReference type="Ensembl" id="ENSVKKT00000002263.1">
    <property type="protein sequence ID" value="ENSVKKP00000002195.1"/>
    <property type="gene ID" value="ENSVKKG00000001779.1"/>
</dbReference>
<evidence type="ECO:0000313" key="6">
    <source>
        <dbReference type="Ensembl" id="ENSVKKP00000002195.1"/>
    </source>
</evidence>
<evidence type="ECO:0000256" key="1">
    <source>
        <dbReference type="ARBA" id="ARBA00022441"/>
    </source>
</evidence>
<accession>A0A8D2KR91</accession>
<dbReference type="OMA" id="CTPGSIW"/>
<protein>
    <recommendedName>
        <fullName evidence="4">Rab9 effector protein with kelch motifs</fullName>
    </recommendedName>
</protein>
<dbReference type="RefSeq" id="XP_044309141.1">
    <property type="nucleotide sequence ID" value="XM_044453206.1"/>
</dbReference>
<gene>
    <name evidence="6" type="primary">RABEPK</name>
</gene>
<dbReference type="PANTHER" id="PTHR46647:SF1">
    <property type="entry name" value="RAB9 EFFECTOR PROTEIN WITH KELCH MOTIFS"/>
    <property type="match status" value="1"/>
</dbReference>
<dbReference type="InterPro" id="IPR052124">
    <property type="entry name" value="Rab9_kelch_effector"/>
</dbReference>
<organism evidence="6 7">
    <name type="scientific">Varanus komodoensis</name>
    <name type="common">Komodo dragon</name>
    <dbReference type="NCBI Taxonomy" id="61221"/>
    <lineage>
        <taxon>Eukaryota</taxon>
        <taxon>Metazoa</taxon>
        <taxon>Chordata</taxon>
        <taxon>Craniata</taxon>
        <taxon>Vertebrata</taxon>
        <taxon>Euteleostomi</taxon>
        <taxon>Lepidosauria</taxon>
        <taxon>Squamata</taxon>
        <taxon>Bifurcata</taxon>
        <taxon>Unidentata</taxon>
        <taxon>Episquamata</taxon>
        <taxon>Toxicofera</taxon>
        <taxon>Anguimorpha</taxon>
        <taxon>Paleoanguimorpha</taxon>
        <taxon>Varanoidea</taxon>
        <taxon>Varanidae</taxon>
        <taxon>Varanus</taxon>
    </lineage>
</organism>
<dbReference type="Proteomes" id="UP000694545">
    <property type="component" value="Unplaced"/>
</dbReference>
<comment type="function">
    <text evidence="3">Rab9 effector required for endosome to trans-Golgi network (TGN) transport.</text>
</comment>
<reference evidence="6" key="1">
    <citation type="submission" date="2025-08" db="UniProtKB">
        <authorList>
            <consortium name="Ensembl"/>
        </authorList>
    </citation>
    <scope>IDENTIFICATION</scope>
</reference>
<evidence type="ECO:0000313" key="7">
    <source>
        <dbReference type="Proteomes" id="UP000694545"/>
    </source>
</evidence>
<dbReference type="AlphaFoldDB" id="A0A8D2KR91"/>
<evidence type="ECO:0000256" key="2">
    <source>
        <dbReference type="ARBA" id="ARBA00022737"/>
    </source>
</evidence>
<dbReference type="Gene3D" id="2.120.10.80">
    <property type="entry name" value="Kelch-type beta propeller"/>
    <property type="match status" value="2"/>
</dbReference>
<dbReference type="CTD" id="10244"/>
<dbReference type="PANTHER" id="PTHR46647">
    <property type="entry name" value="RAB9 EFFECTOR PROTEIN WITH KELCH MOTIFS"/>
    <property type="match status" value="1"/>
</dbReference>